<evidence type="ECO:0000256" key="5">
    <source>
        <dbReference type="RuleBase" id="RU361157"/>
    </source>
</evidence>
<dbReference type="PANTHER" id="PTHR43332">
    <property type="entry name" value="INNER MEMBRANE TRANSPORT PERMEASE YADH-RELATED"/>
    <property type="match status" value="1"/>
</dbReference>
<protein>
    <recommendedName>
        <fullName evidence="5">Transport permease protein</fullName>
    </recommendedName>
</protein>
<organism evidence="7 8">
    <name type="scientific">Pelotomaculum schinkii</name>
    <dbReference type="NCBI Taxonomy" id="78350"/>
    <lineage>
        <taxon>Bacteria</taxon>
        <taxon>Bacillati</taxon>
        <taxon>Bacillota</taxon>
        <taxon>Clostridia</taxon>
        <taxon>Eubacteriales</taxon>
        <taxon>Desulfotomaculaceae</taxon>
        <taxon>Pelotomaculum</taxon>
    </lineage>
</organism>
<feature type="domain" description="ABC transmembrane type-2" evidence="6">
    <location>
        <begin position="21"/>
        <end position="243"/>
    </location>
</feature>
<dbReference type="InterPro" id="IPR052522">
    <property type="entry name" value="ABC-2_transport_permease"/>
</dbReference>
<comment type="similarity">
    <text evidence="5">Belongs to the ABC-2 integral membrane protein family.</text>
</comment>
<comment type="caution">
    <text evidence="7">The sequence shown here is derived from an EMBL/GenBank/DDBJ whole genome shotgun (WGS) entry which is preliminary data.</text>
</comment>
<dbReference type="RefSeq" id="WP_190240364.1">
    <property type="nucleotide sequence ID" value="NZ_QFGA01000002.1"/>
</dbReference>
<comment type="subcellular location">
    <subcellularLocation>
        <location evidence="5">Cell membrane</location>
        <topology evidence="5">Multi-pass membrane protein</topology>
    </subcellularLocation>
    <subcellularLocation>
        <location evidence="1">Membrane</location>
        <topology evidence="1">Multi-pass membrane protein</topology>
    </subcellularLocation>
</comment>
<evidence type="ECO:0000313" key="8">
    <source>
        <dbReference type="Proteomes" id="UP000298324"/>
    </source>
</evidence>
<proteinExistence type="inferred from homology"/>
<evidence type="ECO:0000313" key="7">
    <source>
        <dbReference type="EMBL" id="TEB05257.1"/>
    </source>
</evidence>
<keyword evidence="2 5" id="KW-0812">Transmembrane</keyword>
<dbReference type="AlphaFoldDB" id="A0A4Y7R8Y3"/>
<feature type="transmembrane region" description="Helical" evidence="5">
    <location>
        <begin position="219"/>
        <end position="237"/>
    </location>
</feature>
<dbReference type="EMBL" id="QFGA01000002">
    <property type="protein sequence ID" value="TEB05257.1"/>
    <property type="molecule type" value="Genomic_DNA"/>
</dbReference>
<keyword evidence="5" id="KW-0813">Transport</keyword>
<evidence type="ECO:0000256" key="1">
    <source>
        <dbReference type="ARBA" id="ARBA00004141"/>
    </source>
</evidence>
<dbReference type="Pfam" id="PF01061">
    <property type="entry name" value="ABC2_membrane"/>
    <property type="match status" value="1"/>
</dbReference>
<keyword evidence="3 5" id="KW-1133">Transmembrane helix</keyword>
<accession>A0A4Y7R8Y3</accession>
<dbReference type="GO" id="GO:0043190">
    <property type="term" value="C:ATP-binding cassette (ABC) transporter complex"/>
    <property type="evidence" value="ECO:0007669"/>
    <property type="project" value="InterPro"/>
</dbReference>
<dbReference type="GO" id="GO:0140359">
    <property type="term" value="F:ABC-type transporter activity"/>
    <property type="evidence" value="ECO:0007669"/>
    <property type="project" value="InterPro"/>
</dbReference>
<dbReference type="InterPro" id="IPR000412">
    <property type="entry name" value="ABC_2_transport"/>
</dbReference>
<evidence type="ECO:0000256" key="2">
    <source>
        <dbReference type="ARBA" id="ARBA00022692"/>
    </source>
</evidence>
<evidence type="ECO:0000256" key="3">
    <source>
        <dbReference type="ARBA" id="ARBA00022989"/>
    </source>
</evidence>
<gene>
    <name evidence="7" type="primary">yadH</name>
    <name evidence="7" type="ORF">Psch_02298</name>
</gene>
<dbReference type="PRINTS" id="PR00164">
    <property type="entry name" value="ABC2TRNSPORT"/>
</dbReference>
<dbReference type="PROSITE" id="PS51012">
    <property type="entry name" value="ABC_TM2"/>
    <property type="match status" value="1"/>
</dbReference>
<dbReference type="InterPro" id="IPR047817">
    <property type="entry name" value="ABC2_TM_bact-type"/>
</dbReference>
<dbReference type="InterPro" id="IPR013525">
    <property type="entry name" value="ABC2_TM"/>
</dbReference>
<keyword evidence="8" id="KW-1185">Reference proteome</keyword>
<feature type="transmembrane region" description="Helical" evidence="5">
    <location>
        <begin position="113"/>
        <end position="130"/>
    </location>
</feature>
<feature type="transmembrane region" description="Helical" evidence="5">
    <location>
        <begin position="51"/>
        <end position="70"/>
    </location>
</feature>
<keyword evidence="5" id="KW-1003">Cell membrane</keyword>
<feature type="transmembrane region" description="Helical" evidence="5">
    <location>
        <begin position="136"/>
        <end position="155"/>
    </location>
</feature>
<dbReference type="PIRSF" id="PIRSF006648">
    <property type="entry name" value="DrrB"/>
    <property type="match status" value="1"/>
</dbReference>
<evidence type="ECO:0000259" key="6">
    <source>
        <dbReference type="PROSITE" id="PS51012"/>
    </source>
</evidence>
<dbReference type="Proteomes" id="UP000298324">
    <property type="component" value="Unassembled WGS sequence"/>
</dbReference>
<name>A0A4Y7R8Y3_9FIRM</name>
<sequence length="244" mass="27027">MAGLKAVLWREFLFFKRRWWTITASSMVAPLLYMVAFGWGLGKTVSLGGVAYLDFIVPGVVALSTMNVSFNAVATPLSIARLYDRTFEEYMVAPITIYSFTAAKILAGAARGLYASAIIMGLALLFGARFNVDLRFLVLLSLNCLVFSSLGFLAALKVRSHPDMTRFNNFLITPMIFVCGTFFSVDRVPFPMDWVIKLLPLTPASQGLRAAALGWELPWTAPLLQLAYLTVFVVWGLKTCLEVE</sequence>
<keyword evidence="4 5" id="KW-0472">Membrane</keyword>
<feature type="transmembrane region" description="Helical" evidence="5">
    <location>
        <begin position="20"/>
        <end position="39"/>
    </location>
</feature>
<feature type="transmembrane region" description="Helical" evidence="5">
    <location>
        <begin position="167"/>
        <end position="185"/>
    </location>
</feature>
<dbReference type="PANTHER" id="PTHR43332:SF2">
    <property type="entry name" value="INNER MEMBRANE TRANSPORT PERMEASE YADH"/>
    <property type="match status" value="1"/>
</dbReference>
<reference evidence="7 8" key="1">
    <citation type="journal article" date="2018" name="Environ. Microbiol.">
        <title>Novel energy conservation strategies and behaviour of Pelotomaculum schinkii driving syntrophic propionate catabolism.</title>
        <authorList>
            <person name="Hidalgo-Ahumada C.A.P."/>
            <person name="Nobu M.K."/>
            <person name="Narihiro T."/>
            <person name="Tamaki H."/>
            <person name="Liu W.T."/>
            <person name="Kamagata Y."/>
            <person name="Stams A.J.M."/>
            <person name="Imachi H."/>
            <person name="Sousa D.Z."/>
        </authorList>
    </citation>
    <scope>NUCLEOTIDE SEQUENCE [LARGE SCALE GENOMIC DNA]</scope>
    <source>
        <strain evidence="7 8">HH</strain>
    </source>
</reference>
<evidence type="ECO:0000256" key="4">
    <source>
        <dbReference type="ARBA" id="ARBA00023136"/>
    </source>
</evidence>